<evidence type="ECO:0000313" key="2">
    <source>
        <dbReference type="Proteomes" id="UP000317648"/>
    </source>
</evidence>
<accession>A0A518DNV4</accession>
<keyword evidence="2" id="KW-1185">Reference proteome</keyword>
<evidence type="ECO:0000313" key="1">
    <source>
        <dbReference type="EMBL" id="QDU93519.1"/>
    </source>
</evidence>
<dbReference type="RefSeq" id="WP_197443044.1">
    <property type="nucleotide sequence ID" value="NZ_CP036433.1"/>
</dbReference>
<dbReference type="EMBL" id="CP036433">
    <property type="protein sequence ID" value="QDU93519.1"/>
    <property type="molecule type" value="Genomic_DNA"/>
</dbReference>
<name>A0A518DNV4_9BACT</name>
<dbReference type="KEGG" id="lcre:Pla8534_12990"/>
<gene>
    <name evidence="1" type="ORF">Pla8534_12990</name>
</gene>
<protein>
    <submittedName>
        <fullName evidence="1">Uncharacterized protein</fullName>
    </submittedName>
</protein>
<sequence>MVDDARDSVPDEFRVEVNEQAKATSTIALAKSFSRMLFLLCAFAPLREVLISVMEIL</sequence>
<dbReference type="AlphaFoldDB" id="A0A518DNV4"/>
<organism evidence="1 2">
    <name type="scientific">Lignipirellula cremea</name>
    <dbReference type="NCBI Taxonomy" id="2528010"/>
    <lineage>
        <taxon>Bacteria</taxon>
        <taxon>Pseudomonadati</taxon>
        <taxon>Planctomycetota</taxon>
        <taxon>Planctomycetia</taxon>
        <taxon>Pirellulales</taxon>
        <taxon>Pirellulaceae</taxon>
        <taxon>Lignipirellula</taxon>
    </lineage>
</organism>
<dbReference type="Proteomes" id="UP000317648">
    <property type="component" value="Chromosome"/>
</dbReference>
<proteinExistence type="predicted"/>
<reference evidence="1 2" key="1">
    <citation type="submission" date="2019-02" db="EMBL/GenBank/DDBJ databases">
        <title>Deep-cultivation of Planctomycetes and their phenomic and genomic characterization uncovers novel biology.</title>
        <authorList>
            <person name="Wiegand S."/>
            <person name="Jogler M."/>
            <person name="Boedeker C."/>
            <person name="Pinto D."/>
            <person name="Vollmers J."/>
            <person name="Rivas-Marin E."/>
            <person name="Kohn T."/>
            <person name="Peeters S.H."/>
            <person name="Heuer A."/>
            <person name="Rast P."/>
            <person name="Oberbeckmann S."/>
            <person name="Bunk B."/>
            <person name="Jeske O."/>
            <person name="Meyerdierks A."/>
            <person name="Storesund J.E."/>
            <person name="Kallscheuer N."/>
            <person name="Luecker S."/>
            <person name="Lage O.M."/>
            <person name="Pohl T."/>
            <person name="Merkel B.J."/>
            <person name="Hornburger P."/>
            <person name="Mueller R.-W."/>
            <person name="Bruemmer F."/>
            <person name="Labrenz M."/>
            <person name="Spormann A.M."/>
            <person name="Op den Camp H."/>
            <person name="Overmann J."/>
            <person name="Amann R."/>
            <person name="Jetten M.S.M."/>
            <person name="Mascher T."/>
            <person name="Medema M.H."/>
            <person name="Devos D.P."/>
            <person name="Kaster A.-K."/>
            <person name="Ovreas L."/>
            <person name="Rohde M."/>
            <person name="Galperin M.Y."/>
            <person name="Jogler C."/>
        </authorList>
    </citation>
    <scope>NUCLEOTIDE SEQUENCE [LARGE SCALE GENOMIC DNA]</scope>
    <source>
        <strain evidence="1 2">Pla85_3_4</strain>
    </source>
</reference>